<keyword evidence="15" id="KW-1185">Reference proteome</keyword>
<dbReference type="InterPro" id="IPR009081">
    <property type="entry name" value="PP-bd_ACP"/>
</dbReference>
<dbReference type="InterPro" id="IPR006162">
    <property type="entry name" value="Ppantetheine_attach_site"/>
</dbReference>
<dbReference type="PANTHER" id="PTHR20863">
    <property type="entry name" value="ACYL CARRIER PROTEIN"/>
    <property type="match status" value="1"/>
</dbReference>
<dbReference type="Proteomes" id="UP000480410">
    <property type="component" value="Unassembled WGS sequence"/>
</dbReference>
<evidence type="ECO:0000259" key="11">
    <source>
        <dbReference type="PROSITE" id="PS50075"/>
    </source>
</evidence>
<comment type="pathway">
    <text evidence="8 10">Lipid metabolism; fatty acid biosynthesis.</text>
</comment>
<dbReference type="HAMAP" id="MF_01217">
    <property type="entry name" value="Acyl_carrier"/>
    <property type="match status" value="1"/>
</dbReference>
<dbReference type="GO" id="GO:0005737">
    <property type="term" value="C:cytoplasm"/>
    <property type="evidence" value="ECO:0007669"/>
    <property type="project" value="UniProtKB-SubCell"/>
</dbReference>
<feature type="domain" description="Carrier" evidence="11">
    <location>
        <begin position="2"/>
        <end position="77"/>
    </location>
</feature>
<dbReference type="Proteomes" id="UP000482634">
    <property type="component" value="Unassembled WGS sequence"/>
</dbReference>
<comment type="PTM">
    <text evidence="10">4'-phosphopantetheine is transferred from CoA to a specific serine of apo-ACP by acpS.</text>
</comment>
<evidence type="ECO:0000256" key="4">
    <source>
        <dbReference type="ARBA" id="ARBA00022832"/>
    </source>
</evidence>
<dbReference type="UniPathway" id="UPA00094"/>
<dbReference type="NCBIfam" id="NF002150">
    <property type="entry name" value="PRK00982.1-4"/>
    <property type="match status" value="1"/>
</dbReference>
<evidence type="ECO:0000256" key="6">
    <source>
        <dbReference type="ARBA" id="ARBA00023160"/>
    </source>
</evidence>
<keyword evidence="3 8" id="KW-0597">Phosphoprotein</keyword>
<dbReference type="UniPathway" id="UPA00360"/>
<dbReference type="NCBIfam" id="NF002148">
    <property type="entry name" value="PRK00982.1-2"/>
    <property type="match status" value="1"/>
</dbReference>
<dbReference type="PROSITE" id="PS50075">
    <property type="entry name" value="CARRIER"/>
    <property type="match status" value="1"/>
</dbReference>
<evidence type="ECO:0000256" key="3">
    <source>
        <dbReference type="ARBA" id="ARBA00022553"/>
    </source>
</evidence>
<dbReference type="GO" id="GO:0016020">
    <property type="term" value="C:membrane"/>
    <property type="evidence" value="ECO:0007669"/>
    <property type="project" value="GOC"/>
</dbReference>
<dbReference type="NCBIfam" id="TIGR00517">
    <property type="entry name" value="acyl_carrier"/>
    <property type="match status" value="1"/>
</dbReference>
<dbReference type="GO" id="GO:0000035">
    <property type="term" value="F:acyl binding"/>
    <property type="evidence" value="ECO:0007669"/>
    <property type="project" value="TreeGrafter"/>
</dbReference>
<comment type="pathway">
    <text evidence="7">Glycolipid biosynthesis; KDO(2)-lipid A biosynthesis.</text>
</comment>
<evidence type="ECO:0000256" key="2">
    <source>
        <dbReference type="ARBA" id="ARBA00022516"/>
    </source>
</evidence>
<dbReference type="RefSeq" id="WP_163947799.1">
    <property type="nucleotide sequence ID" value="NZ_JAAHBU010000280.1"/>
</dbReference>
<comment type="PTM">
    <text evidence="8">4'-phosphopantetheine is transferred from CoA to a specific serine of apo-ACP by AcpS. This modification is essential for activity because fatty acids are bound in thioester linkage to the sulfhydryl of the prosthetic group.</text>
</comment>
<evidence type="ECO:0000256" key="1">
    <source>
        <dbReference type="ARBA" id="ARBA00022450"/>
    </source>
</evidence>
<dbReference type="InterPro" id="IPR036736">
    <property type="entry name" value="ACP-like_sf"/>
</dbReference>
<dbReference type="SUPFAM" id="SSF47336">
    <property type="entry name" value="ACP-like"/>
    <property type="match status" value="1"/>
</dbReference>
<gene>
    <name evidence="8 13" type="primary">acpP</name>
    <name evidence="12" type="ORF">G3435_21370</name>
    <name evidence="13" type="ORF">G3436_18455</name>
</gene>
<proteinExistence type="inferred from homology"/>
<dbReference type="InterPro" id="IPR003231">
    <property type="entry name" value="ACP"/>
</dbReference>
<dbReference type="EMBL" id="JAAHBV010000547">
    <property type="protein sequence ID" value="NER61820.1"/>
    <property type="molecule type" value="Genomic_DNA"/>
</dbReference>
<evidence type="ECO:0000256" key="8">
    <source>
        <dbReference type="HAMAP-Rule" id="MF_01217"/>
    </source>
</evidence>
<dbReference type="PROSITE" id="PS00012">
    <property type="entry name" value="PHOSPHOPANTETHEINE"/>
    <property type="match status" value="1"/>
</dbReference>
<dbReference type="Pfam" id="PF00550">
    <property type="entry name" value="PP-binding"/>
    <property type="match status" value="1"/>
</dbReference>
<organism evidence="13 15">
    <name type="scientific">Pseudomonas brassicae</name>
    <dbReference type="NCBI Taxonomy" id="2708063"/>
    <lineage>
        <taxon>Bacteria</taxon>
        <taxon>Pseudomonadati</taxon>
        <taxon>Pseudomonadota</taxon>
        <taxon>Gammaproteobacteria</taxon>
        <taxon>Pseudomonadales</taxon>
        <taxon>Pseudomonadaceae</taxon>
        <taxon>Pseudomonas</taxon>
    </lineage>
</organism>
<keyword evidence="2 8" id="KW-0444">Lipid biosynthesis</keyword>
<comment type="function">
    <text evidence="8 10">Carrier of the growing fatty acid chain in fatty acid biosynthesis.</text>
</comment>
<name>A0A6B3NQ33_9PSED</name>
<evidence type="ECO:0000256" key="9">
    <source>
        <dbReference type="NCBIfam" id="TIGR00517"/>
    </source>
</evidence>
<comment type="similarity">
    <text evidence="8">Belongs to the acyl carrier protein (ACP) family.</text>
</comment>
<dbReference type="GO" id="GO:0036104">
    <property type="term" value="P:Kdo2-lipid A biosynthetic process"/>
    <property type="evidence" value="ECO:0007669"/>
    <property type="project" value="UniProtKB-UniPathway"/>
</dbReference>
<dbReference type="PANTHER" id="PTHR20863:SF76">
    <property type="entry name" value="CARRIER DOMAIN-CONTAINING PROTEIN"/>
    <property type="match status" value="1"/>
</dbReference>
<accession>A0A6B3NQ33</accession>
<keyword evidence="8" id="KW-0963">Cytoplasm</keyword>
<keyword evidence="5 8" id="KW-0443">Lipid metabolism</keyword>
<evidence type="ECO:0000313" key="15">
    <source>
        <dbReference type="Proteomes" id="UP000482634"/>
    </source>
</evidence>
<dbReference type="Gene3D" id="1.10.1200.10">
    <property type="entry name" value="ACP-like"/>
    <property type="match status" value="1"/>
</dbReference>
<feature type="modified residue" description="O-(pantetheine 4'-phosphoryl)serine" evidence="8">
    <location>
        <position position="37"/>
    </location>
</feature>
<evidence type="ECO:0000256" key="7">
    <source>
        <dbReference type="ARBA" id="ARBA00024328"/>
    </source>
</evidence>
<comment type="subcellular location">
    <subcellularLocation>
        <location evidence="8">Cytoplasm</location>
    </subcellularLocation>
</comment>
<dbReference type="GO" id="GO:0000036">
    <property type="term" value="F:acyl carrier activity"/>
    <property type="evidence" value="ECO:0007669"/>
    <property type="project" value="UniProtKB-UniRule"/>
</dbReference>
<keyword evidence="1 8" id="KW-0596">Phosphopantetheine</keyword>
<reference evidence="14 15" key="1">
    <citation type="submission" date="2020-02" db="EMBL/GenBank/DDBJ databases">
        <title>Broccoli isolated Pseudomonas sp.</title>
        <authorList>
            <person name="Fujikawa T."/>
            <person name="Sawada H."/>
        </authorList>
    </citation>
    <scope>NUCLEOTIDE SEQUENCE [LARGE SCALE GENOMIC DNA]</scope>
    <source>
        <strain evidence="13 15">MAFF212427</strain>
        <strain evidence="12 14">MAFF212428</strain>
    </source>
</reference>
<sequence>MATIETRVISVMAEQLRIPKNELKPSSSVVDDLGADSLETVELIMAIEDEFALTIPEQDASKFITIKDVIDYVTKTSPS</sequence>
<keyword evidence="4 8" id="KW-0276">Fatty acid metabolism</keyword>
<keyword evidence="6 8" id="KW-0275">Fatty acid biosynthesis</keyword>
<comment type="caution">
    <text evidence="13">The sequence shown here is derived from an EMBL/GenBank/DDBJ whole genome shotgun (WGS) entry which is preliminary data.</text>
</comment>
<evidence type="ECO:0000313" key="14">
    <source>
        <dbReference type="Proteomes" id="UP000480410"/>
    </source>
</evidence>
<evidence type="ECO:0000313" key="13">
    <source>
        <dbReference type="EMBL" id="NER65482.1"/>
    </source>
</evidence>
<protein>
    <recommendedName>
        <fullName evidence="8 9">Acyl carrier protein</fullName>
        <shortName evidence="8">ACP</shortName>
    </recommendedName>
</protein>
<evidence type="ECO:0000256" key="10">
    <source>
        <dbReference type="RuleBase" id="RU003545"/>
    </source>
</evidence>
<accession>A0A6M0D5Z5</accession>
<dbReference type="EMBL" id="JAAHBU010000280">
    <property type="protein sequence ID" value="NER65482.1"/>
    <property type="molecule type" value="Genomic_DNA"/>
</dbReference>
<evidence type="ECO:0000313" key="12">
    <source>
        <dbReference type="EMBL" id="NER61820.1"/>
    </source>
</evidence>
<evidence type="ECO:0000256" key="5">
    <source>
        <dbReference type="ARBA" id="ARBA00023098"/>
    </source>
</evidence>
<dbReference type="AlphaFoldDB" id="A0A6B3NQ33"/>